<dbReference type="GO" id="GO:0008168">
    <property type="term" value="F:methyltransferase activity"/>
    <property type="evidence" value="ECO:0007669"/>
    <property type="project" value="TreeGrafter"/>
</dbReference>
<reference evidence="1" key="1">
    <citation type="submission" date="2021-01" db="EMBL/GenBank/DDBJ databases">
        <authorList>
            <person name="Corre E."/>
            <person name="Pelletier E."/>
            <person name="Niang G."/>
            <person name="Scheremetjew M."/>
            <person name="Finn R."/>
            <person name="Kale V."/>
            <person name="Holt S."/>
            <person name="Cochrane G."/>
            <person name="Meng A."/>
            <person name="Brown T."/>
            <person name="Cohen L."/>
        </authorList>
    </citation>
    <scope>NUCLEOTIDE SEQUENCE</scope>
    <source>
        <strain evidence="1">OF101</strain>
    </source>
</reference>
<dbReference type="InterPro" id="IPR029063">
    <property type="entry name" value="SAM-dependent_MTases_sf"/>
</dbReference>
<dbReference type="Gene3D" id="3.40.50.150">
    <property type="entry name" value="Vaccinia Virus protein VP39"/>
    <property type="match status" value="1"/>
</dbReference>
<dbReference type="CDD" id="cd02440">
    <property type="entry name" value="AdoMet_MTases"/>
    <property type="match status" value="1"/>
</dbReference>
<dbReference type="SUPFAM" id="SSF53335">
    <property type="entry name" value="S-adenosyl-L-methionine-dependent methyltransferases"/>
    <property type="match status" value="1"/>
</dbReference>
<name>A0A7S1RMN5_ALECA</name>
<evidence type="ECO:0008006" key="2">
    <source>
        <dbReference type="Google" id="ProtNLM"/>
    </source>
</evidence>
<protein>
    <recommendedName>
        <fullName evidence="2">Methyltransferase domain-containing protein</fullName>
    </recommendedName>
</protein>
<dbReference type="PANTHER" id="PTHR43464:SF93">
    <property type="entry name" value="METHYLTRANSFERASE DOMAIN-CONTAINING PROTEIN"/>
    <property type="match status" value="1"/>
</dbReference>
<dbReference type="EMBL" id="HBGE01079868">
    <property type="protein sequence ID" value="CAD9170943.1"/>
    <property type="molecule type" value="Transcribed_RNA"/>
</dbReference>
<accession>A0A7S1RMN5</accession>
<evidence type="ECO:0000313" key="1">
    <source>
        <dbReference type="EMBL" id="CAD9170943.1"/>
    </source>
</evidence>
<dbReference type="PANTHER" id="PTHR43464">
    <property type="entry name" value="METHYLTRANSFERASE"/>
    <property type="match status" value="1"/>
</dbReference>
<organism evidence="1">
    <name type="scientific">Alexandrium catenella</name>
    <name type="common">Red tide dinoflagellate</name>
    <name type="synonym">Gonyaulax catenella</name>
    <dbReference type="NCBI Taxonomy" id="2925"/>
    <lineage>
        <taxon>Eukaryota</taxon>
        <taxon>Sar</taxon>
        <taxon>Alveolata</taxon>
        <taxon>Dinophyceae</taxon>
        <taxon>Gonyaulacales</taxon>
        <taxon>Pyrocystaceae</taxon>
        <taxon>Alexandrium</taxon>
    </lineage>
</organism>
<dbReference type="Pfam" id="PF13489">
    <property type="entry name" value="Methyltransf_23"/>
    <property type="match status" value="1"/>
</dbReference>
<proteinExistence type="predicted"/>
<dbReference type="AlphaFoldDB" id="A0A7S1RMN5"/>
<gene>
    <name evidence="1" type="ORF">ACAT0790_LOCUS47712</name>
</gene>
<sequence length="203" mass="22304">MEKWSAFYRDGFLPWRSGEPYPQLVDLLASGRLEPGSRCLEFGCGTGENCMLLARSGFDVTGVDLVPRAVELASEAAAGLERARFLRLDVFDLPTEACPAGAYDLLVDCQVFHVLRLVDEARVVRAMEQMLRPGGLALVVTGHSADPGRGPEPLARDDFGVFEAAGLVIESLEESRFAWTEHYRSQGRDQPPQAWAALLRKPA</sequence>